<dbReference type="PANTHER" id="PTHR31269:SF22">
    <property type="entry name" value="OS01G0247700 PROTEIN"/>
    <property type="match status" value="1"/>
</dbReference>
<evidence type="ECO:0000256" key="8">
    <source>
        <dbReference type="ARBA" id="ARBA00022989"/>
    </source>
</evidence>
<keyword evidence="5" id="KW-0813">Transport</keyword>
<comment type="caution">
    <text evidence="14">The sequence shown here is derived from an EMBL/GenBank/DDBJ whole genome shotgun (WGS) entry which is preliminary data.</text>
</comment>
<keyword evidence="7 13" id="KW-0812">Transmembrane</keyword>
<evidence type="ECO:0000256" key="1">
    <source>
        <dbReference type="ARBA" id="ARBA00004127"/>
    </source>
</evidence>
<comment type="subunit">
    <text evidence="4">Homotrimer.</text>
</comment>
<dbReference type="GO" id="GO:0005886">
    <property type="term" value="C:plasma membrane"/>
    <property type="evidence" value="ECO:0007669"/>
    <property type="project" value="UniProtKB-SubCell"/>
</dbReference>
<dbReference type="EMBL" id="JBFOLK010000007">
    <property type="protein sequence ID" value="KAL2499412.1"/>
    <property type="molecule type" value="Genomic_DNA"/>
</dbReference>
<feature type="transmembrane region" description="Helical" evidence="13">
    <location>
        <begin position="252"/>
        <end position="272"/>
    </location>
</feature>
<dbReference type="InterPro" id="IPR030183">
    <property type="entry name" value="SLAC/SLAH"/>
</dbReference>
<feature type="transmembrane region" description="Helical" evidence="13">
    <location>
        <begin position="314"/>
        <end position="333"/>
    </location>
</feature>
<feature type="transmembrane region" description="Helical" evidence="13">
    <location>
        <begin position="92"/>
        <end position="115"/>
    </location>
</feature>
<feature type="transmembrane region" description="Helical" evidence="13">
    <location>
        <begin position="345"/>
        <end position="364"/>
    </location>
</feature>
<feature type="transmembrane region" description="Helical" evidence="13">
    <location>
        <begin position="159"/>
        <end position="177"/>
    </location>
</feature>
<evidence type="ECO:0000256" key="13">
    <source>
        <dbReference type="SAM" id="Phobius"/>
    </source>
</evidence>
<comment type="function">
    <text evidence="11">Slow, weak voltage-dependent S-type anion efflux channel involved in maintenance of anion homeostasis.</text>
</comment>
<dbReference type="PANTHER" id="PTHR31269">
    <property type="entry name" value="S-TYPE ANION CHANNEL SLAH3"/>
    <property type="match status" value="1"/>
</dbReference>
<evidence type="ECO:0000256" key="7">
    <source>
        <dbReference type="ARBA" id="ARBA00022692"/>
    </source>
</evidence>
<feature type="transmembrane region" description="Helical" evidence="13">
    <location>
        <begin position="284"/>
        <end position="302"/>
    </location>
</feature>
<keyword evidence="8 13" id="KW-1133">Transmembrane helix</keyword>
<dbReference type="GO" id="GO:0006811">
    <property type="term" value="P:monoatomic ion transport"/>
    <property type="evidence" value="ECO:0007669"/>
    <property type="project" value="UniProtKB-KW"/>
</dbReference>
<proteinExistence type="inferred from homology"/>
<evidence type="ECO:0000256" key="12">
    <source>
        <dbReference type="SAM" id="MobiDB-lite"/>
    </source>
</evidence>
<evidence type="ECO:0000256" key="11">
    <source>
        <dbReference type="ARBA" id="ARBA00054248"/>
    </source>
</evidence>
<feature type="region of interest" description="Disordered" evidence="12">
    <location>
        <begin position="1"/>
        <end position="33"/>
    </location>
</feature>
<feature type="compositionally biased region" description="Low complexity" evidence="12">
    <location>
        <begin position="15"/>
        <end position="33"/>
    </location>
</feature>
<keyword evidence="9" id="KW-0406">Ion transport</keyword>
<keyword evidence="10 13" id="KW-0472">Membrane</keyword>
<dbReference type="FunFam" id="1.50.10.150:FF:000003">
    <property type="entry name" value="S-type anion channel SLAH1"/>
    <property type="match status" value="1"/>
</dbReference>
<comment type="subcellular location">
    <subcellularLocation>
        <location evidence="2">Cell membrane</location>
    </subcellularLocation>
    <subcellularLocation>
        <location evidence="1">Endomembrane system</location>
        <topology evidence="1">Multi-pass membrane protein</topology>
    </subcellularLocation>
</comment>
<dbReference type="AlphaFoldDB" id="A0ABD1SF94"/>
<gene>
    <name evidence="14" type="ORF">Adt_24962</name>
</gene>
<feature type="transmembrane region" description="Helical" evidence="13">
    <location>
        <begin position="220"/>
        <end position="240"/>
    </location>
</feature>
<reference evidence="15" key="1">
    <citation type="submission" date="2024-07" db="EMBL/GenBank/DDBJ databases">
        <title>Two chromosome-level genome assemblies of Korean endemic species Abeliophyllum distichum and Forsythia ovata (Oleaceae).</title>
        <authorList>
            <person name="Jang H."/>
        </authorList>
    </citation>
    <scope>NUCLEOTIDE SEQUENCE [LARGE SCALE GENOMIC DNA]</scope>
</reference>
<dbReference type="CDD" id="cd09323">
    <property type="entry name" value="TDT_SLAC1_like"/>
    <property type="match status" value="1"/>
</dbReference>
<dbReference type="GO" id="GO:0012505">
    <property type="term" value="C:endomembrane system"/>
    <property type="evidence" value="ECO:0007669"/>
    <property type="project" value="UniProtKB-SubCell"/>
</dbReference>
<comment type="similarity">
    <text evidence="3">Belongs to the SLAC1 S-type anion channel family.</text>
</comment>
<evidence type="ECO:0000256" key="3">
    <source>
        <dbReference type="ARBA" id="ARBA00007808"/>
    </source>
</evidence>
<keyword evidence="15" id="KW-1185">Reference proteome</keyword>
<feature type="transmembrane region" description="Helical" evidence="13">
    <location>
        <begin position="127"/>
        <end position="147"/>
    </location>
</feature>
<feature type="transmembrane region" description="Helical" evidence="13">
    <location>
        <begin position="189"/>
        <end position="208"/>
    </location>
</feature>
<protein>
    <submittedName>
        <fullName evidence="14">S-type anion channel SLAH1</fullName>
    </submittedName>
</protein>
<evidence type="ECO:0000256" key="4">
    <source>
        <dbReference type="ARBA" id="ARBA00011233"/>
    </source>
</evidence>
<evidence type="ECO:0000313" key="14">
    <source>
        <dbReference type="EMBL" id="KAL2499412.1"/>
    </source>
</evidence>
<sequence length="389" mass="43810">METQKSQPEIQLAVSTDEPSATSTTPTAHSLSTTTPVHRSLSLSPILTRIHAGYFRITLSLSCQALLCKILLQPNNHNSGITFHVSQFLYSTILNILWSFAFCILVLFSVLYALRCFFRFNLVKKEFLHHVGVNYLFAPWISWLLLLESSPFVSPKHNFFIIFWWVFALPVLILDIKIYGQWFTKGKRILTAVANPTSQLSVIGNLVGSRAAAKMGWREVSVFLFSLGIVHYLVLFVTLYQRLSGGDRIPAMLRPVFFLFFAAPSMASLAWYSISGSFDTGSKMLFFLSLFLFTSLICRPGLFKKAMRKFSIAWWAYSYPITMLALASTRYAQEVNGGIPHAIRLILSALSVLVLFALLVFTALNTKMLLPDDDPILVPSLPILSLRTE</sequence>
<dbReference type="InterPro" id="IPR004695">
    <property type="entry name" value="SLAC1/Mae1/Ssu1/TehA"/>
</dbReference>
<dbReference type="InterPro" id="IPR038665">
    <property type="entry name" value="Voltage-dep_anion_channel_sf"/>
</dbReference>
<evidence type="ECO:0000256" key="6">
    <source>
        <dbReference type="ARBA" id="ARBA00022475"/>
    </source>
</evidence>
<organism evidence="14 15">
    <name type="scientific">Abeliophyllum distichum</name>
    <dbReference type="NCBI Taxonomy" id="126358"/>
    <lineage>
        <taxon>Eukaryota</taxon>
        <taxon>Viridiplantae</taxon>
        <taxon>Streptophyta</taxon>
        <taxon>Embryophyta</taxon>
        <taxon>Tracheophyta</taxon>
        <taxon>Spermatophyta</taxon>
        <taxon>Magnoliopsida</taxon>
        <taxon>eudicotyledons</taxon>
        <taxon>Gunneridae</taxon>
        <taxon>Pentapetalae</taxon>
        <taxon>asterids</taxon>
        <taxon>lamiids</taxon>
        <taxon>Lamiales</taxon>
        <taxon>Oleaceae</taxon>
        <taxon>Forsythieae</taxon>
        <taxon>Abeliophyllum</taxon>
    </lineage>
</organism>
<evidence type="ECO:0000313" key="15">
    <source>
        <dbReference type="Proteomes" id="UP001604336"/>
    </source>
</evidence>
<keyword evidence="6" id="KW-1003">Cell membrane</keyword>
<dbReference type="Gene3D" id="1.50.10.150">
    <property type="entry name" value="Voltage-dependent anion channel"/>
    <property type="match status" value="1"/>
</dbReference>
<evidence type="ECO:0000256" key="2">
    <source>
        <dbReference type="ARBA" id="ARBA00004236"/>
    </source>
</evidence>
<evidence type="ECO:0000256" key="10">
    <source>
        <dbReference type="ARBA" id="ARBA00023136"/>
    </source>
</evidence>
<dbReference type="Pfam" id="PF03595">
    <property type="entry name" value="SLAC1"/>
    <property type="match status" value="1"/>
</dbReference>
<dbReference type="Proteomes" id="UP001604336">
    <property type="component" value="Unassembled WGS sequence"/>
</dbReference>
<evidence type="ECO:0000256" key="9">
    <source>
        <dbReference type="ARBA" id="ARBA00023065"/>
    </source>
</evidence>
<name>A0ABD1SF94_9LAMI</name>
<accession>A0ABD1SF94</accession>
<evidence type="ECO:0000256" key="5">
    <source>
        <dbReference type="ARBA" id="ARBA00022448"/>
    </source>
</evidence>